<evidence type="ECO:0000313" key="1">
    <source>
        <dbReference type="EMBL" id="WCO65022.1"/>
    </source>
</evidence>
<name>A0AAE9Y333_9ACTN</name>
<dbReference type="Proteomes" id="UP001216390">
    <property type="component" value="Chromosome"/>
</dbReference>
<dbReference type="RefSeq" id="WP_272734547.1">
    <property type="nucleotide sequence ID" value="NZ_CP116942.1"/>
</dbReference>
<organism evidence="1 2">
    <name type="scientific">Iamia majanohamensis</name>
    <dbReference type="NCBI Taxonomy" id="467976"/>
    <lineage>
        <taxon>Bacteria</taxon>
        <taxon>Bacillati</taxon>
        <taxon>Actinomycetota</taxon>
        <taxon>Acidimicrobiia</taxon>
        <taxon>Acidimicrobiales</taxon>
        <taxon>Iamiaceae</taxon>
        <taxon>Iamia</taxon>
    </lineage>
</organism>
<sequence>MPPCLAARRLLSKLERVKWESLLAERWVSIVDRAGYGTPDLVHGCQLQRCDRAVDGARYVVKEQEPRAGLSSRPVLELLRGDLKQARKGLTP</sequence>
<accession>A0AAE9Y333</accession>
<protein>
    <submittedName>
        <fullName evidence="1">Uncharacterized protein</fullName>
    </submittedName>
</protein>
<dbReference type="AlphaFoldDB" id="A0AAE9Y333"/>
<proteinExistence type="predicted"/>
<dbReference type="KEGG" id="ima:PO878_10980"/>
<dbReference type="EMBL" id="CP116942">
    <property type="protein sequence ID" value="WCO65022.1"/>
    <property type="molecule type" value="Genomic_DNA"/>
</dbReference>
<gene>
    <name evidence="1" type="ORF">PO878_10980</name>
</gene>
<reference evidence="1" key="1">
    <citation type="submission" date="2023-01" db="EMBL/GenBank/DDBJ databases">
        <title>The diversity of Class Acidimicrobiia in South China Sea sediment environments and the proposal of Iamia marina sp. nov., a novel species of the genus Iamia.</title>
        <authorList>
            <person name="He Y."/>
            <person name="Tian X."/>
        </authorList>
    </citation>
    <scope>NUCLEOTIDE SEQUENCE</scope>
    <source>
        <strain evidence="1">DSM 19957</strain>
    </source>
</reference>
<evidence type="ECO:0000313" key="2">
    <source>
        <dbReference type="Proteomes" id="UP001216390"/>
    </source>
</evidence>
<keyword evidence="2" id="KW-1185">Reference proteome</keyword>